<sequence length="186" mass="20190">MTRIIAGSHGGRRLATPPGARTRPTTDRVREAVFSALESWAGDGLGGLAFLDLYAGSGAMALEAASRGASPVTAVESDRRTADVVRRNAADLGLRVEVRTQPVEEVLSVSPPRAYDIIWADPPYPVPTDQLQRLLGGVWASGWLAADGLLVLERSSRDPDPQWPDGIEEWSRRYGETTIHYAQEAR</sequence>
<evidence type="ECO:0000313" key="4">
    <source>
        <dbReference type="EMBL" id="QGF24918.1"/>
    </source>
</evidence>
<dbReference type="CDD" id="cd02440">
    <property type="entry name" value="AdoMet_MTases"/>
    <property type="match status" value="1"/>
</dbReference>
<dbReference type="GO" id="GO:0003676">
    <property type="term" value="F:nucleic acid binding"/>
    <property type="evidence" value="ECO:0007669"/>
    <property type="project" value="InterPro"/>
</dbReference>
<dbReference type="Proteomes" id="UP000386847">
    <property type="component" value="Chromosome"/>
</dbReference>
<dbReference type="PANTHER" id="PTHR43542">
    <property type="entry name" value="METHYLTRANSFERASE"/>
    <property type="match status" value="1"/>
</dbReference>
<evidence type="ECO:0000256" key="3">
    <source>
        <dbReference type="SAM" id="MobiDB-lite"/>
    </source>
</evidence>
<evidence type="ECO:0000256" key="1">
    <source>
        <dbReference type="ARBA" id="ARBA00022603"/>
    </source>
</evidence>
<keyword evidence="1 4" id="KW-0489">Methyltransferase</keyword>
<keyword evidence="2 4" id="KW-0808">Transferase</keyword>
<dbReference type="PIRSF" id="PIRSF004553">
    <property type="entry name" value="CHP00095"/>
    <property type="match status" value="1"/>
</dbReference>
<dbReference type="InterPro" id="IPR002052">
    <property type="entry name" value="DNA_methylase_N6_adenine_CS"/>
</dbReference>
<feature type="compositionally biased region" description="Low complexity" evidence="3">
    <location>
        <begin position="13"/>
        <end position="23"/>
    </location>
</feature>
<accession>A0A5Q2FDS0</accession>
<dbReference type="PROSITE" id="PS00092">
    <property type="entry name" value="N6_MTASE"/>
    <property type="match status" value="1"/>
</dbReference>
<dbReference type="NCBIfam" id="TIGR00095">
    <property type="entry name" value="16S rRNA (guanine(966)-N(2))-methyltransferase RsmD"/>
    <property type="match status" value="1"/>
</dbReference>
<keyword evidence="5" id="KW-1185">Reference proteome</keyword>
<dbReference type="Gene3D" id="3.40.50.150">
    <property type="entry name" value="Vaccinia Virus protein VP39"/>
    <property type="match status" value="1"/>
</dbReference>
<dbReference type="EC" id="2.1.1.171" evidence="4"/>
<dbReference type="PANTHER" id="PTHR43542:SF1">
    <property type="entry name" value="METHYLTRANSFERASE"/>
    <property type="match status" value="1"/>
</dbReference>
<dbReference type="Pfam" id="PF03602">
    <property type="entry name" value="Cons_hypoth95"/>
    <property type="match status" value="1"/>
</dbReference>
<dbReference type="InterPro" id="IPR004398">
    <property type="entry name" value="RNA_MeTrfase_RsmD"/>
</dbReference>
<organism evidence="4 5">
    <name type="scientific">Raineyella fluvialis</name>
    <dbReference type="NCBI Taxonomy" id="2662261"/>
    <lineage>
        <taxon>Bacteria</taxon>
        <taxon>Bacillati</taxon>
        <taxon>Actinomycetota</taxon>
        <taxon>Actinomycetes</taxon>
        <taxon>Propionibacteriales</taxon>
        <taxon>Propionibacteriaceae</taxon>
        <taxon>Raineyella</taxon>
    </lineage>
</organism>
<dbReference type="SUPFAM" id="SSF53335">
    <property type="entry name" value="S-adenosyl-L-methionine-dependent methyltransferases"/>
    <property type="match status" value="1"/>
</dbReference>
<feature type="region of interest" description="Disordered" evidence="3">
    <location>
        <begin position="1"/>
        <end position="26"/>
    </location>
</feature>
<protein>
    <submittedName>
        <fullName evidence="4">16S rRNA (Guanine(966)-N(2))-methyltransferase RsmD</fullName>
        <ecNumber evidence="4">2.1.1.171</ecNumber>
    </submittedName>
</protein>
<evidence type="ECO:0000256" key="2">
    <source>
        <dbReference type="ARBA" id="ARBA00022679"/>
    </source>
</evidence>
<evidence type="ECO:0000313" key="5">
    <source>
        <dbReference type="Proteomes" id="UP000386847"/>
    </source>
</evidence>
<name>A0A5Q2FDS0_9ACTN</name>
<dbReference type="RefSeq" id="WP_153573447.1">
    <property type="nucleotide sequence ID" value="NZ_CP045725.1"/>
</dbReference>
<proteinExistence type="predicted"/>
<gene>
    <name evidence="4" type="primary">rsmD</name>
    <name evidence="4" type="ORF">Rai3103_16300</name>
</gene>
<dbReference type="EMBL" id="CP045725">
    <property type="protein sequence ID" value="QGF24918.1"/>
    <property type="molecule type" value="Genomic_DNA"/>
</dbReference>
<dbReference type="AlphaFoldDB" id="A0A5Q2FDS0"/>
<dbReference type="GO" id="GO:0052913">
    <property type="term" value="F:16S rRNA (guanine(966)-N(2))-methyltransferase activity"/>
    <property type="evidence" value="ECO:0007669"/>
    <property type="project" value="UniProtKB-EC"/>
</dbReference>
<dbReference type="KEGG" id="rain:Rai3103_16300"/>
<dbReference type="InterPro" id="IPR029063">
    <property type="entry name" value="SAM-dependent_MTases_sf"/>
</dbReference>
<reference evidence="4 5" key="1">
    <citation type="submission" date="2019-10" db="EMBL/GenBank/DDBJ databases">
        <title>Genomic analysis of Raineyella sp. CBA3103.</title>
        <authorList>
            <person name="Roh S.W."/>
        </authorList>
    </citation>
    <scope>NUCLEOTIDE SEQUENCE [LARGE SCALE GENOMIC DNA]</scope>
    <source>
        <strain evidence="4 5">CBA3103</strain>
    </source>
</reference>